<name>A0A1E3IWB0_9TREE</name>
<dbReference type="Gene3D" id="1.25.10.10">
    <property type="entry name" value="Leucine-rich Repeat Variant"/>
    <property type="match status" value="1"/>
</dbReference>
<dbReference type="AlphaFoldDB" id="A0A1E3IWB0"/>
<dbReference type="RefSeq" id="XP_019030342.1">
    <property type="nucleotide sequence ID" value="XM_019177591.1"/>
</dbReference>
<reference evidence="8 9" key="1">
    <citation type="submission" date="2016-06" db="EMBL/GenBank/DDBJ databases">
        <title>Evolution of pathogenesis and genome organization in the Tremellales.</title>
        <authorList>
            <person name="Cuomo C."/>
            <person name="Litvintseva A."/>
            <person name="Heitman J."/>
            <person name="Chen Y."/>
            <person name="Sun S."/>
            <person name="Springer D."/>
            <person name="Dromer F."/>
            <person name="Young S."/>
            <person name="Zeng Q."/>
            <person name="Chapman S."/>
            <person name="Gujja S."/>
            <person name="Saif S."/>
            <person name="Birren B."/>
        </authorList>
    </citation>
    <scope>NUCLEOTIDE SEQUENCE [LARGE SCALE GENOMIC DNA]</scope>
    <source>
        <strain evidence="8 9">CBS 7118</strain>
    </source>
</reference>
<dbReference type="GO" id="GO:0005829">
    <property type="term" value="C:cytosol"/>
    <property type="evidence" value="ECO:0007669"/>
    <property type="project" value="TreeGrafter"/>
</dbReference>
<dbReference type="SUPFAM" id="SSF48371">
    <property type="entry name" value="ARM repeat"/>
    <property type="match status" value="1"/>
</dbReference>
<evidence type="ECO:0000256" key="2">
    <source>
        <dbReference type="ARBA" id="ARBA00022618"/>
    </source>
</evidence>
<evidence type="ECO:0000256" key="4">
    <source>
        <dbReference type="ARBA" id="ARBA00044746"/>
    </source>
</evidence>
<comment type="similarity">
    <text evidence="1">Belongs to the ataxin-10 family.</text>
</comment>
<dbReference type="InterPro" id="IPR016024">
    <property type="entry name" value="ARM-type_fold"/>
</dbReference>
<evidence type="ECO:0000256" key="1">
    <source>
        <dbReference type="ARBA" id="ARBA00008384"/>
    </source>
</evidence>
<evidence type="ECO:0000256" key="5">
    <source>
        <dbReference type="ARBA" id="ARBA00044801"/>
    </source>
</evidence>
<feature type="domain" description="Ataxin-10" evidence="7">
    <location>
        <begin position="432"/>
        <end position="513"/>
    </location>
</feature>
<keyword evidence="9" id="KW-1185">Reference proteome</keyword>
<gene>
    <name evidence="8" type="ORF">L198_05509</name>
</gene>
<comment type="caution">
    <text evidence="8">The sequence shown here is derived from an EMBL/GenBank/DDBJ whole genome shotgun (WGS) entry which is preliminary data.</text>
</comment>
<proteinExistence type="inferred from homology"/>
<dbReference type="PANTHER" id="PTHR13255">
    <property type="entry name" value="ATAXIN-10"/>
    <property type="match status" value="1"/>
</dbReference>
<dbReference type="InterPro" id="IPR051374">
    <property type="entry name" value="Ataxin-10/CTR86_families"/>
</dbReference>
<dbReference type="GeneID" id="30194722"/>
<evidence type="ECO:0000256" key="6">
    <source>
        <dbReference type="ARBA" id="ARBA00044805"/>
    </source>
</evidence>
<accession>A0A1E3IWB0</accession>
<dbReference type="GO" id="GO:0051301">
    <property type="term" value="P:cell division"/>
    <property type="evidence" value="ECO:0007669"/>
    <property type="project" value="UniProtKB-KW"/>
</dbReference>
<dbReference type="InterPro" id="IPR011989">
    <property type="entry name" value="ARM-like"/>
</dbReference>
<dbReference type="Pfam" id="PF09759">
    <property type="entry name" value="Atx10homo_assoc"/>
    <property type="match status" value="1"/>
</dbReference>
<evidence type="ECO:0000313" key="8">
    <source>
        <dbReference type="EMBL" id="ODN92715.1"/>
    </source>
</evidence>
<dbReference type="Proteomes" id="UP000094819">
    <property type="component" value="Unassembled WGS sequence"/>
</dbReference>
<evidence type="ECO:0000259" key="7">
    <source>
        <dbReference type="Pfam" id="PF09759"/>
    </source>
</evidence>
<protein>
    <recommendedName>
        <fullName evidence="5">Ataxin-10 homolog</fullName>
    </recommendedName>
    <alternativeName>
        <fullName evidence="6">Copper transport protein 86</fullName>
    </alternativeName>
</protein>
<comment type="function">
    <text evidence="4">May play a role in the regulation of cytokinesis.</text>
</comment>
<dbReference type="InterPro" id="IPR019156">
    <property type="entry name" value="Ataxin-10_domain"/>
</dbReference>
<keyword evidence="3" id="KW-0131">Cell cycle</keyword>
<sequence length="535" mass="58891">MSLGIDTTAIYSDEGALQQASTSETAARNIAQDLHRRTDILPIDAAPGLFNGIGRTWELLAASFDPSEQADKSSFASEDSRLELALALAKLERNLVAGLLEFQREALKHEAAIRRFIFNITTFVRIEDPKFFTIQSISAQLLSNLVSPSDDSAEAAETADRILRLYTSGGREEDVVVRLLDSKEQKTNHATLHMLNNLTRNSSSRLTLLLSTSGTRWLAKILGRMDDWLDNEDPCFELSASIFNSFISHCLHPKLFDLLSEPPEPITPSQTTLLKLLDSSLALPPSDHPTPPTSGDYPNTFLVPLFISLSSASLPSITSRADDPRLPKQLAALMLVTESLSSIGLRVQERIDDAAALGSEDADGEGSNWEAAGEKSLVQSLKDKEQGVVKSLVDLLRALNDFFPKTNPRTTSSDPLPPPLPLNPELKPFSKVKRDLVRLLSILSFDDTFVGDQVREWSGVELVLGMTEIDEGNPYLREHALFCIRNLMRNNPANQDVIKQMNPVGVLSDTGELLPLPEKMKKKAKVVTIEDEGEA</sequence>
<keyword evidence="2" id="KW-0132">Cell division</keyword>
<dbReference type="OrthoDB" id="379794at2759"/>
<evidence type="ECO:0000313" key="9">
    <source>
        <dbReference type="Proteomes" id="UP000094819"/>
    </source>
</evidence>
<dbReference type="PANTHER" id="PTHR13255:SF0">
    <property type="entry name" value="ATAXIN-10"/>
    <property type="match status" value="1"/>
</dbReference>
<evidence type="ECO:0000256" key="3">
    <source>
        <dbReference type="ARBA" id="ARBA00023306"/>
    </source>
</evidence>
<organism evidence="8 9">
    <name type="scientific">Cryptococcus wingfieldii CBS 7118</name>
    <dbReference type="NCBI Taxonomy" id="1295528"/>
    <lineage>
        <taxon>Eukaryota</taxon>
        <taxon>Fungi</taxon>
        <taxon>Dikarya</taxon>
        <taxon>Basidiomycota</taxon>
        <taxon>Agaricomycotina</taxon>
        <taxon>Tremellomycetes</taxon>
        <taxon>Tremellales</taxon>
        <taxon>Cryptococcaceae</taxon>
        <taxon>Cryptococcus</taxon>
    </lineage>
</organism>
<dbReference type="EMBL" id="AWGH01000017">
    <property type="protein sequence ID" value="ODN92715.1"/>
    <property type="molecule type" value="Genomic_DNA"/>
</dbReference>